<dbReference type="EMBL" id="KN834777">
    <property type="protein sequence ID" value="KIK60026.1"/>
    <property type="molecule type" value="Genomic_DNA"/>
</dbReference>
<dbReference type="InterPro" id="IPR027417">
    <property type="entry name" value="P-loop_NTPase"/>
</dbReference>
<dbReference type="OrthoDB" id="3258722at2759"/>
<gene>
    <name evidence="1" type="ORF">GYMLUDRAFT_618238</name>
</gene>
<protein>
    <submittedName>
        <fullName evidence="1">Uncharacterized protein</fullName>
    </submittedName>
</protein>
<dbReference type="HOGENOM" id="CLU_205456_0_0_1"/>
<organism evidence="1 2">
    <name type="scientific">Collybiopsis luxurians FD-317 M1</name>
    <dbReference type="NCBI Taxonomy" id="944289"/>
    <lineage>
        <taxon>Eukaryota</taxon>
        <taxon>Fungi</taxon>
        <taxon>Dikarya</taxon>
        <taxon>Basidiomycota</taxon>
        <taxon>Agaricomycotina</taxon>
        <taxon>Agaricomycetes</taxon>
        <taxon>Agaricomycetidae</taxon>
        <taxon>Agaricales</taxon>
        <taxon>Marasmiineae</taxon>
        <taxon>Omphalotaceae</taxon>
        <taxon>Collybiopsis</taxon>
        <taxon>Collybiopsis luxurians</taxon>
    </lineage>
</organism>
<proteinExistence type="predicted"/>
<dbReference type="Gene3D" id="3.40.50.300">
    <property type="entry name" value="P-loop containing nucleotide triphosphate hydrolases"/>
    <property type="match status" value="1"/>
</dbReference>
<dbReference type="SUPFAM" id="SSF52540">
    <property type="entry name" value="P-loop containing nucleoside triphosphate hydrolases"/>
    <property type="match status" value="1"/>
</dbReference>
<evidence type="ECO:0000313" key="2">
    <source>
        <dbReference type="Proteomes" id="UP000053593"/>
    </source>
</evidence>
<sequence>MPDMTNLCPASPFFTGRVHELMELANYFNLESSLTPLCERKIFVLYGMGGAGKTQTALKFIHMFRTR</sequence>
<keyword evidence="2" id="KW-1185">Reference proteome</keyword>
<reference evidence="1 2" key="1">
    <citation type="submission" date="2014-04" db="EMBL/GenBank/DDBJ databases">
        <title>Evolutionary Origins and Diversification of the Mycorrhizal Mutualists.</title>
        <authorList>
            <consortium name="DOE Joint Genome Institute"/>
            <consortium name="Mycorrhizal Genomics Consortium"/>
            <person name="Kohler A."/>
            <person name="Kuo A."/>
            <person name="Nagy L.G."/>
            <person name="Floudas D."/>
            <person name="Copeland A."/>
            <person name="Barry K.W."/>
            <person name="Cichocki N."/>
            <person name="Veneault-Fourrey C."/>
            <person name="LaButti K."/>
            <person name="Lindquist E.A."/>
            <person name="Lipzen A."/>
            <person name="Lundell T."/>
            <person name="Morin E."/>
            <person name="Murat C."/>
            <person name="Riley R."/>
            <person name="Ohm R."/>
            <person name="Sun H."/>
            <person name="Tunlid A."/>
            <person name="Henrissat B."/>
            <person name="Grigoriev I.V."/>
            <person name="Hibbett D.S."/>
            <person name="Martin F."/>
        </authorList>
    </citation>
    <scope>NUCLEOTIDE SEQUENCE [LARGE SCALE GENOMIC DNA]</scope>
    <source>
        <strain evidence="1 2">FD-317 M1</strain>
    </source>
</reference>
<accession>A0A0D0BWQ7</accession>
<evidence type="ECO:0000313" key="1">
    <source>
        <dbReference type="EMBL" id="KIK60026.1"/>
    </source>
</evidence>
<name>A0A0D0BWQ7_9AGAR</name>
<dbReference type="Proteomes" id="UP000053593">
    <property type="component" value="Unassembled WGS sequence"/>
</dbReference>
<dbReference type="AlphaFoldDB" id="A0A0D0BWQ7"/>